<gene>
    <name evidence="8" type="ORF">QBC36DRAFT_301781</name>
</gene>
<dbReference type="InterPro" id="IPR009723">
    <property type="entry name" value="Pop1_N"/>
</dbReference>
<evidence type="ECO:0000256" key="4">
    <source>
        <dbReference type="SAM" id="MobiDB-lite"/>
    </source>
</evidence>
<proteinExistence type="predicted"/>
<dbReference type="InterPro" id="IPR012590">
    <property type="entry name" value="POPLD_dom"/>
</dbReference>
<feature type="domain" description="Pop1 N-terminal" evidence="5">
    <location>
        <begin position="54"/>
        <end position="268"/>
    </location>
</feature>
<dbReference type="Pfam" id="PF06978">
    <property type="entry name" value="POP1_N"/>
    <property type="match status" value="1"/>
</dbReference>
<dbReference type="GO" id="GO:0001682">
    <property type="term" value="P:tRNA 5'-leader removal"/>
    <property type="evidence" value="ECO:0007669"/>
    <property type="project" value="InterPro"/>
</dbReference>
<dbReference type="GO" id="GO:0005655">
    <property type="term" value="C:nucleolar ribonuclease P complex"/>
    <property type="evidence" value="ECO:0007669"/>
    <property type="project" value="InterPro"/>
</dbReference>
<dbReference type="InterPro" id="IPR055079">
    <property type="entry name" value="POP1_C"/>
</dbReference>
<evidence type="ECO:0000259" key="7">
    <source>
        <dbReference type="Pfam" id="PF22770"/>
    </source>
</evidence>
<protein>
    <submittedName>
        <fullName evidence="8">Ribonucleases P/MRP protein subunit POP1-domain-containing protein</fullName>
    </submittedName>
</protein>
<evidence type="ECO:0000259" key="6">
    <source>
        <dbReference type="Pfam" id="PF08170"/>
    </source>
</evidence>
<feature type="region of interest" description="Disordered" evidence="4">
    <location>
        <begin position="491"/>
        <end position="515"/>
    </location>
</feature>
<evidence type="ECO:0000259" key="5">
    <source>
        <dbReference type="Pfam" id="PF06978"/>
    </source>
</evidence>
<feature type="region of interest" description="Disordered" evidence="4">
    <location>
        <begin position="147"/>
        <end position="177"/>
    </location>
</feature>
<keyword evidence="9" id="KW-1185">Reference proteome</keyword>
<dbReference type="GO" id="GO:0000172">
    <property type="term" value="C:ribonuclease MRP complex"/>
    <property type="evidence" value="ECO:0007669"/>
    <property type="project" value="InterPro"/>
</dbReference>
<dbReference type="PANTHER" id="PTHR22731">
    <property type="entry name" value="RIBONUCLEASES P/MRP PROTEIN SUBUNIT POP1"/>
    <property type="match status" value="1"/>
</dbReference>
<dbReference type="Proteomes" id="UP001302321">
    <property type="component" value="Unassembled WGS sequence"/>
</dbReference>
<evidence type="ECO:0000256" key="2">
    <source>
        <dbReference type="ARBA" id="ARBA00022694"/>
    </source>
</evidence>
<dbReference type="EMBL" id="MU866225">
    <property type="protein sequence ID" value="KAK4175661.1"/>
    <property type="molecule type" value="Genomic_DNA"/>
</dbReference>
<reference evidence="8" key="2">
    <citation type="submission" date="2023-05" db="EMBL/GenBank/DDBJ databases">
        <authorList>
            <consortium name="Lawrence Berkeley National Laboratory"/>
            <person name="Steindorff A."/>
            <person name="Hensen N."/>
            <person name="Bonometti L."/>
            <person name="Westerberg I."/>
            <person name="Brannstrom I.O."/>
            <person name="Guillou S."/>
            <person name="Cros-Aarteil S."/>
            <person name="Calhoun S."/>
            <person name="Haridas S."/>
            <person name="Kuo A."/>
            <person name="Mondo S."/>
            <person name="Pangilinan J."/>
            <person name="Riley R."/>
            <person name="Labutti K."/>
            <person name="Andreopoulos B."/>
            <person name="Lipzen A."/>
            <person name="Chen C."/>
            <person name="Yanf M."/>
            <person name="Daum C."/>
            <person name="Ng V."/>
            <person name="Clum A."/>
            <person name="Ohm R."/>
            <person name="Martin F."/>
            <person name="Silar P."/>
            <person name="Natvig D."/>
            <person name="Lalanne C."/>
            <person name="Gautier V."/>
            <person name="Ament-Velasquez S.L."/>
            <person name="Kruys A."/>
            <person name="Hutchinson M.I."/>
            <person name="Powell A.J."/>
            <person name="Barry K."/>
            <person name="Miller A.N."/>
            <person name="Grigoriev I.V."/>
            <person name="Debuchy R."/>
            <person name="Gladieux P."/>
            <person name="Thoren M.H."/>
            <person name="Johannesson H."/>
        </authorList>
    </citation>
    <scope>NUCLEOTIDE SEQUENCE</scope>
    <source>
        <strain evidence="8">CBS 892.96</strain>
    </source>
</reference>
<feature type="region of interest" description="Disordered" evidence="4">
    <location>
        <begin position="676"/>
        <end position="699"/>
    </location>
</feature>
<feature type="compositionally biased region" description="Polar residues" evidence="4">
    <location>
        <begin position="12"/>
        <end position="22"/>
    </location>
</feature>
<dbReference type="PANTHER" id="PTHR22731:SF3">
    <property type="entry name" value="RIBONUCLEASES P_MRP PROTEIN SUBUNIT POP1"/>
    <property type="match status" value="1"/>
</dbReference>
<feature type="domain" description="POP1 C-terminal" evidence="7">
    <location>
        <begin position="729"/>
        <end position="917"/>
    </location>
</feature>
<dbReference type="AlphaFoldDB" id="A0AAN6W5T4"/>
<organism evidence="8 9">
    <name type="scientific">Triangularia setosa</name>
    <dbReference type="NCBI Taxonomy" id="2587417"/>
    <lineage>
        <taxon>Eukaryota</taxon>
        <taxon>Fungi</taxon>
        <taxon>Dikarya</taxon>
        <taxon>Ascomycota</taxon>
        <taxon>Pezizomycotina</taxon>
        <taxon>Sordariomycetes</taxon>
        <taxon>Sordariomycetidae</taxon>
        <taxon>Sordariales</taxon>
        <taxon>Podosporaceae</taxon>
        <taxon>Triangularia</taxon>
    </lineage>
</organism>
<evidence type="ECO:0000313" key="9">
    <source>
        <dbReference type="Proteomes" id="UP001302321"/>
    </source>
</evidence>
<name>A0AAN6W5T4_9PEZI</name>
<feature type="compositionally biased region" description="Polar residues" evidence="4">
    <location>
        <begin position="688"/>
        <end position="698"/>
    </location>
</feature>
<comment type="caution">
    <text evidence="8">The sequence shown here is derived from an EMBL/GenBank/DDBJ whole genome shotgun (WGS) entry which is preliminary data.</text>
</comment>
<evidence type="ECO:0000313" key="8">
    <source>
        <dbReference type="EMBL" id="KAK4175661.1"/>
    </source>
</evidence>
<sequence>MMKRKGPPGGSKDSQGRQPNPRNNKRVKFQDARNIRTQPSDAALDDGRLDLNKFLNAREFEIKALERSMTKCKAINATRVFQMVPRAMRRRTASHNVKRVPKRLRAQARKEMLDDNTPTVESRKRKPRTTRARIRAETMKKLRYLADKKKKKKAKKAGGDGTAEEVHTKSKGAVTTRAPRPKIRRNMLNEPPKADSKFRKRQINKTWLPTHLWHAKRATMTKPNSPLWRFAIPLTSTAKCYRPTHRASGQKGVMAWDMSYMSTVGVYGTADCIERTLRSLGLVQEGLWNARGKKWRAGIRKWTGTVSRQQKGSRRDIGPATIVWNPQPPATTSDGMEISNRPKKPQRQILIRTHPSCFLELFDELLKLAKGQKPQLHVEDLRFEIGSIELVGPGSTETLLGILEPFHETPEAAECHADVFRSLTGVTNPASLPQDAVLAFSAKDPRLAYPPKQIKIPSGGEQTLLKTLTEWPVDENQKPYNIFDRESRYQASKMPSQKSVNRRKGANAPGEPIKVTAADPPIPVMLLASRPGTDGQAQGTWTLLAPWKCIQAIWYCLMHYPLTTGGNPRLGGLEEQRQIAFEHGIPWFPGDFPATSAGMSWELEQRAKRRLDWDRRSKSKRLEWKSLDLGAGRKGEIGDGFACDFEHLLGLSKINVPRTQEKSGAVSIPDPAAEAMVLDPPEPVAGSGETQGPSQSPLSKVETISLVTKTAFNALAKSASAEKPPAGSIVTVGLEFVTRGVAKPCARIYRLPSKPRASVLPSTQAEVPVTPESPSSGLPSDLREQWLAKVPLQSSNANSINKKGRSAAAPRMPAGVDMQTRKQILGQSLLATELPYPKPAANQVDFGGHPLCPNEEDLIGFVTTGAFSLSEGKATAIGSISAGRALKTLRETGVREGKFCVVRNAGEGVGWLARWELV</sequence>
<evidence type="ECO:0000256" key="3">
    <source>
        <dbReference type="ARBA" id="ARBA00023242"/>
    </source>
</evidence>
<dbReference type="Pfam" id="PF08170">
    <property type="entry name" value="POPLD"/>
    <property type="match status" value="1"/>
</dbReference>
<feature type="region of interest" description="Disordered" evidence="4">
    <location>
        <begin position="793"/>
        <end position="816"/>
    </location>
</feature>
<feature type="region of interest" description="Disordered" evidence="4">
    <location>
        <begin position="759"/>
        <end position="779"/>
    </location>
</feature>
<keyword evidence="2" id="KW-0819">tRNA processing</keyword>
<feature type="region of interest" description="Disordered" evidence="4">
    <location>
        <begin position="112"/>
        <end position="131"/>
    </location>
</feature>
<dbReference type="InterPro" id="IPR039182">
    <property type="entry name" value="Pop1"/>
</dbReference>
<dbReference type="Pfam" id="PF22770">
    <property type="entry name" value="POP1_C"/>
    <property type="match status" value="1"/>
</dbReference>
<accession>A0AAN6W5T4</accession>
<keyword evidence="3" id="KW-0539">Nucleus</keyword>
<comment type="subcellular location">
    <subcellularLocation>
        <location evidence="1">Nucleus</location>
    </subcellularLocation>
</comment>
<evidence type="ECO:0000256" key="1">
    <source>
        <dbReference type="ARBA" id="ARBA00004123"/>
    </source>
</evidence>
<feature type="region of interest" description="Disordered" evidence="4">
    <location>
        <begin position="1"/>
        <end position="44"/>
    </location>
</feature>
<reference evidence="8" key="1">
    <citation type="journal article" date="2023" name="Mol. Phylogenet. Evol.">
        <title>Genome-scale phylogeny and comparative genomics of the fungal order Sordariales.</title>
        <authorList>
            <person name="Hensen N."/>
            <person name="Bonometti L."/>
            <person name="Westerberg I."/>
            <person name="Brannstrom I.O."/>
            <person name="Guillou S."/>
            <person name="Cros-Aarteil S."/>
            <person name="Calhoun S."/>
            <person name="Haridas S."/>
            <person name="Kuo A."/>
            <person name="Mondo S."/>
            <person name="Pangilinan J."/>
            <person name="Riley R."/>
            <person name="LaButti K."/>
            <person name="Andreopoulos B."/>
            <person name="Lipzen A."/>
            <person name="Chen C."/>
            <person name="Yan M."/>
            <person name="Daum C."/>
            <person name="Ng V."/>
            <person name="Clum A."/>
            <person name="Steindorff A."/>
            <person name="Ohm R.A."/>
            <person name="Martin F."/>
            <person name="Silar P."/>
            <person name="Natvig D.O."/>
            <person name="Lalanne C."/>
            <person name="Gautier V."/>
            <person name="Ament-Velasquez S.L."/>
            <person name="Kruys A."/>
            <person name="Hutchinson M.I."/>
            <person name="Powell A.J."/>
            <person name="Barry K."/>
            <person name="Miller A.N."/>
            <person name="Grigoriev I.V."/>
            <person name="Debuchy R."/>
            <person name="Gladieux P."/>
            <person name="Hiltunen Thoren M."/>
            <person name="Johannesson H."/>
        </authorList>
    </citation>
    <scope>NUCLEOTIDE SEQUENCE</scope>
    <source>
        <strain evidence="8">CBS 892.96</strain>
    </source>
</reference>
<feature type="domain" description="POPLD" evidence="6">
    <location>
        <begin position="540"/>
        <end position="645"/>
    </location>
</feature>